<dbReference type="EMBL" id="JBHRSD010000007">
    <property type="protein sequence ID" value="MFC3031651.1"/>
    <property type="molecule type" value="Genomic_DNA"/>
</dbReference>
<keyword evidence="3" id="KW-0413">Isomerase</keyword>
<reference evidence="4" key="1">
    <citation type="journal article" date="2019" name="Int. J. Syst. Evol. Microbiol.">
        <title>The Global Catalogue of Microorganisms (GCM) 10K type strain sequencing project: providing services to taxonomists for standard genome sequencing and annotation.</title>
        <authorList>
            <consortium name="The Broad Institute Genomics Platform"/>
            <consortium name="The Broad Institute Genome Sequencing Center for Infectious Disease"/>
            <person name="Wu L."/>
            <person name="Ma J."/>
        </authorList>
    </citation>
    <scope>NUCLEOTIDE SEQUENCE [LARGE SCALE GENOMIC DNA]</scope>
    <source>
        <strain evidence="4">KCTC 42730</strain>
    </source>
</reference>
<evidence type="ECO:0000259" key="2">
    <source>
        <dbReference type="Pfam" id="PF01261"/>
    </source>
</evidence>
<feature type="domain" description="Xylose isomerase-like TIM barrel" evidence="2">
    <location>
        <begin position="51"/>
        <end position="259"/>
    </location>
</feature>
<dbReference type="RefSeq" id="WP_377121104.1">
    <property type="nucleotide sequence ID" value="NZ_JBHRSD010000007.1"/>
</dbReference>
<feature type="signal peptide" evidence="1">
    <location>
        <begin position="1"/>
        <end position="24"/>
    </location>
</feature>
<comment type="caution">
    <text evidence="3">The sequence shown here is derived from an EMBL/GenBank/DDBJ whole genome shotgun (WGS) entry which is preliminary data.</text>
</comment>
<dbReference type="Pfam" id="PF01261">
    <property type="entry name" value="AP_endonuc_2"/>
    <property type="match status" value="1"/>
</dbReference>
<evidence type="ECO:0000313" key="4">
    <source>
        <dbReference type="Proteomes" id="UP001595453"/>
    </source>
</evidence>
<dbReference type="InterPro" id="IPR013022">
    <property type="entry name" value="Xyl_isomerase-like_TIM-brl"/>
</dbReference>
<keyword evidence="4" id="KW-1185">Reference proteome</keyword>
<dbReference type="SUPFAM" id="SSF51658">
    <property type="entry name" value="Xylose isomerase-like"/>
    <property type="match status" value="1"/>
</dbReference>
<name>A0ABV7CGF6_9GAMM</name>
<organism evidence="3 4">
    <name type="scientific">Pseudoalteromonas fenneropenaei</name>
    <dbReference type="NCBI Taxonomy" id="1737459"/>
    <lineage>
        <taxon>Bacteria</taxon>
        <taxon>Pseudomonadati</taxon>
        <taxon>Pseudomonadota</taxon>
        <taxon>Gammaproteobacteria</taxon>
        <taxon>Alteromonadales</taxon>
        <taxon>Pseudoalteromonadaceae</taxon>
        <taxon>Pseudoalteromonas</taxon>
    </lineage>
</organism>
<evidence type="ECO:0000313" key="3">
    <source>
        <dbReference type="EMBL" id="MFC3031651.1"/>
    </source>
</evidence>
<sequence>MFKQLRLLPSFIVALLFWCFSVQSQPTSPEVSIQLWSVKDDLKADFAGTLNALAKMGFQGVEFAGEFGPYKDNPHGLKSLLDKLGLKASGAHVGFDTLAPDKLAATLLFYKTLGIQFVIVPWDERAWHPTGVMALTKQLSELAPQLQKYGMQLGFHNHDKEFAPFQNATYWDYIASNTPSAVLLQLDMGWVLFASQDPLTYINRYPHRTPTTHLKIRTVEGVIASPILGENHLPWHHYIQAVVNQGGAQWLVLEQEEYPTGLTQLQSVARSKQNLDTILSGLAKP</sequence>
<dbReference type="PANTHER" id="PTHR12110:SF41">
    <property type="entry name" value="INOSOSE DEHYDRATASE"/>
    <property type="match status" value="1"/>
</dbReference>
<feature type="chain" id="PRO_5046476926" evidence="1">
    <location>
        <begin position="25"/>
        <end position="285"/>
    </location>
</feature>
<gene>
    <name evidence="3" type="ORF">ACFOEE_03850</name>
</gene>
<evidence type="ECO:0000256" key="1">
    <source>
        <dbReference type="SAM" id="SignalP"/>
    </source>
</evidence>
<dbReference type="InterPro" id="IPR050312">
    <property type="entry name" value="IolE/XylAMocC-like"/>
</dbReference>
<dbReference type="PANTHER" id="PTHR12110">
    <property type="entry name" value="HYDROXYPYRUVATE ISOMERASE"/>
    <property type="match status" value="1"/>
</dbReference>
<accession>A0ABV7CGF6</accession>
<keyword evidence="1" id="KW-0732">Signal</keyword>
<dbReference type="Gene3D" id="3.20.20.150">
    <property type="entry name" value="Divalent-metal-dependent TIM barrel enzymes"/>
    <property type="match status" value="1"/>
</dbReference>
<proteinExistence type="predicted"/>
<dbReference type="InterPro" id="IPR036237">
    <property type="entry name" value="Xyl_isomerase-like_sf"/>
</dbReference>
<dbReference type="GO" id="GO:0016853">
    <property type="term" value="F:isomerase activity"/>
    <property type="evidence" value="ECO:0007669"/>
    <property type="project" value="UniProtKB-KW"/>
</dbReference>
<protein>
    <submittedName>
        <fullName evidence="3">Sugar phosphate isomerase/epimerase family protein</fullName>
    </submittedName>
</protein>
<dbReference type="Proteomes" id="UP001595453">
    <property type="component" value="Unassembled WGS sequence"/>
</dbReference>